<name>A0ABQ0SCC2_NOVHA</name>
<accession>A0ABQ0SCC2</accession>
<dbReference type="Proteomes" id="UP000319478">
    <property type="component" value="Unassembled WGS sequence"/>
</dbReference>
<dbReference type="PANTHER" id="PTHR43377:SF1">
    <property type="entry name" value="BILIVERDIN REDUCTASE A"/>
    <property type="match status" value="1"/>
</dbReference>
<dbReference type="InterPro" id="IPR051450">
    <property type="entry name" value="Gfo/Idh/MocA_Oxidoreductases"/>
</dbReference>
<evidence type="ECO:0000313" key="3">
    <source>
        <dbReference type="EMBL" id="GEC62848.1"/>
    </source>
</evidence>
<dbReference type="Pfam" id="PF22725">
    <property type="entry name" value="GFO_IDH_MocA_C3"/>
    <property type="match status" value="1"/>
</dbReference>
<dbReference type="SUPFAM" id="SSF51735">
    <property type="entry name" value="NAD(P)-binding Rossmann-fold domains"/>
    <property type="match status" value="1"/>
</dbReference>
<dbReference type="InterPro" id="IPR000683">
    <property type="entry name" value="Gfo/Idh/MocA-like_OxRdtase_N"/>
</dbReference>
<evidence type="ECO:0000259" key="2">
    <source>
        <dbReference type="Pfam" id="PF22725"/>
    </source>
</evidence>
<dbReference type="InterPro" id="IPR036291">
    <property type="entry name" value="NAD(P)-bd_dom_sf"/>
</dbReference>
<keyword evidence="4" id="KW-1185">Reference proteome</keyword>
<dbReference type="SUPFAM" id="SSF55347">
    <property type="entry name" value="Glyceraldehyde-3-phosphate dehydrogenase-like, C-terminal domain"/>
    <property type="match status" value="1"/>
</dbReference>
<comment type="caution">
    <text evidence="3">The sequence shown here is derived from an EMBL/GenBank/DDBJ whole genome shotgun (WGS) entry which is preliminary data.</text>
</comment>
<feature type="domain" description="GFO/IDH/MocA-like oxidoreductase" evidence="2">
    <location>
        <begin position="147"/>
        <end position="267"/>
    </location>
</feature>
<reference evidence="3 4" key="1">
    <citation type="submission" date="2019-06" db="EMBL/GenBank/DDBJ databases">
        <title>Whole genome shotgun sequence of Komagataeibacter hansenii NBRC 14820.</title>
        <authorList>
            <person name="Hosoyama A."/>
            <person name="Uohara A."/>
            <person name="Ohji S."/>
            <person name="Ichikawa N."/>
        </authorList>
    </citation>
    <scope>NUCLEOTIDE SEQUENCE [LARGE SCALE GENOMIC DNA]</scope>
    <source>
        <strain evidence="3 4">NBRC 14820</strain>
    </source>
</reference>
<dbReference type="Pfam" id="PF01408">
    <property type="entry name" value="GFO_IDH_MocA"/>
    <property type="match status" value="1"/>
</dbReference>
<gene>
    <name evidence="3" type="ORF">GHA01_06970</name>
</gene>
<sequence>MPETGRARDARGYSMNEHIGWALIGASNVARQWIVDAIRVQNDSSIVTVLSSSEERGAKFANENAIPAHVTDIGAILADDRVNAVYISTANQFHHAQTMAAAAAGKHVLCEKPLALRVTDAHDMIAACRTAGVVLGINHHLRCNAMHQELRRLLAEGAIGRLNAVRVFHANFLAQALHGWRINDAGGGGLILDSTIHDIDTLRFLIGSNPTHVMAMTQSGRLAHDGVEDGIMVIMRFPGDVLVQIHGSYTVPFSEGGVEFYGSDGVLVGRDCMSQRPAGRLFIRNADGEREIPIHHHNLYHYALATFSGAVRGRRQPAATGEDGLAALAIALAIRESALTGRQIEVDIP</sequence>
<evidence type="ECO:0000259" key="1">
    <source>
        <dbReference type="Pfam" id="PF01408"/>
    </source>
</evidence>
<feature type="domain" description="Gfo/Idh/MocA-like oxidoreductase N-terminal" evidence="1">
    <location>
        <begin position="20"/>
        <end position="139"/>
    </location>
</feature>
<organism evidence="3 4">
    <name type="scientific">Novacetimonas hansenii</name>
    <name type="common">Komagataeibacter hansenii</name>
    <dbReference type="NCBI Taxonomy" id="436"/>
    <lineage>
        <taxon>Bacteria</taxon>
        <taxon>Pseudomonadati</taxon>
        <taxon>Pseudomonadota</taxon>
        <taxon>Alphaproteobacteria</taxon>
        <taxon>Acetobacterales</taxon>
        <taxon>Acetobacteraceae</taxon>
        <taxon>Novacetimonas</taxon>
    </lineage>
</organism>
<protein>
    <submittedName>
        <fullName evidence="3">1,5-anhydro-D-fructose reductase</fullName>
    </submittedName>
</protein>
<evidence type="ECO:0000313" key="4">
    <source>
        <dbReference type="Proteomes" id="UP000319478"/>
    </source>
</evidence>
<dbReference type="Gene3D" id="3.40.50.720">
    <property type="entry name" value="NAD(P)-binding Rossmann-like Domain"/>
    <property type="match status" value="1"/>
</dbReference>
<dbReference type="Gene3D" id="3.30.360.10">
    <property type="entry name" value="Dihydrodipicolinate Reductase, domain 2"/>
    <property type="match status" value="1"/>
</dbReference>
<proteinExistence type="predicted"/>
<dbReference type="EMBL" id="BJNN01000046">
    <property type="protein sequence ID" value="GEC62848.1"/>
    <property type="molecule type" value="Genomic_DNA"/>
</dbReference>
<dbReference type="InterPro" id="IPR055170">
    <property type="entry name" value="GFO_IDH_MocA-like_dom"/>
</dbReference>
<dbReference type="PANTHER" id="PTHR43377">
    <property type="entry name" value="BILIVERDIN REDUCTASE A"/>
    <property type="match status" value="1"/>
</dbReference>